<name>A0A024HVA8_KLEPN</name>
<dbReference type="EMBL" id="UIXM01000017">
    <property type="protein sequence ID" value="SVS28608.1"/>
    <property type="molecule type" value="Genomic_DNA"/>
</dbReference>
<gene>
    <name evidence="1" type="ORF">PENVA_0131</name>
    <name evidence="2" type="ORF">SAMEA3649733_04352</name>
</gene>
<keyword evidence="1" id="KW-0614">Plasmid</keyword>
<evidence type="ECO:0000313" key="1">
    <source>
        <dbReference type="EMBL" id="CDM79747.1"/>
    </source>
</evidence>
<protein>
    <submittedName>
        <fullName evidence="1">Uncharacterized protein</fullName>
    </submittedName>
</protein>
<dbReference type="Proteomes" id="UP000259497">
    <property type="component" value="Unassembled WGS sequence"/>
</dbReference>
<dbReference type="PATRIC" id="fig|573.2307.peg.3027"/>
<reference evidence="2 3" key="2">
    <citation type="submission" date="2018-08" db="EMBL/GenBank/DDBJ databases">
        <authorList>
            <consortium name="Pathogen Informatics"/>
        </authorList>
    </citation>
    <scope>NUCLEOTIDE SEQUENCE [LARGE SCALE GENOMIC DNA]</scope>
    <source>
        <strain evidence="2 3">EuSCAPE_GR114</strain>
    </source>
</reference>
<geneLocation type="plasmid" evidence="1">
    <name>pENVA</name>
</geneLocation>
<reference evidence="1" key="1">
    <citation type="journal article" date="2014" name="Antimicrob. Agents Chemother.">
        <title>IncH-Type Plasmid Harboring blaCTX-M-15, blaDHA-1, and qnrB4 Genes Recovered from Animal Isolates.</title>
        <authorList>
            <person name="Schluter A."/>
            <person name="Nordmann P."/>
            <person name="Bonnin R.A."/>
            <person name="Millemann Y."/>
            <person name="Eikmeyer F.G."/>
            <person name="Wibberg D."/>
            <person name="Puhler A."/>
            <person name="Poirel L."/>
        </authorList>
    </citation>
    <scope>NUCLEOTIDE SEQUENCE [LARGE SCALE GENOMIC DNA]</scope>
    <source>
        <strain evidence="1">Kp15</strain>
        <plasmid evidence="1">pENVA</plasmid>
    </source>
</reference>
<proteinExistence type="predicted"/>
<dbReference type="RefSeq" id="WP_061891945.1">
    <property type="nucleotide sequence ID" value="NZ_CABHKM010000005.1"/>
</dbReference>
<evidence type="ECO:0000313" key="3">
    <source>
        <dbReference type="Proteomes" id="UP000259497"/>
    </source>
</evidence>
<organism evidence="1">
    <name type="scientific">Klebsiella pneumoniae</name>
    <dbReference type="NCBI Taxonomy" id="573"/>
    <lineage>
        <taxon>Bacteria</taxon>
        <taxon>Pseudomonadati</taxon>
        <taxon>Pseudomonadota</taxon>
        <taxon>Gammaproteobacteria</taxon>
        <taxon>Enterobacterales</taxon>
        <taxon>Enterobacteriaceae</taxon>
        <taxon>Klebsiella/Raoultella group</taxon>
        <taxon>Klebsiella</taxon>
        <taxon>Klebsiella pneumoniae complex</taxon>
    </lineage>
</organism>
<dbReference type="AlphaFoldDB" id="A0A024HVA8"/>
<accession>A0A024HVA8</accession>
<dbReference type="EMBL" id="HG918041">
    <property type="protein sequence ID" value="CDM79747.1"/>
    <property type="molecule type" value="Genomic_DNA"/>
</dbReference>
<evidence type="ECO:0000313" key="2">
    <source>
        <dbReference type="EMBL" id="SVS28608.1"/>
    </source>
</evidence>
<sequence length="135" mass="15089">MKGINQSNGNHLKFLYGVTSTDRLIQHEHADKFIDSCITNIGSIHKMSLTCFRAVGPFTELELFYGSDKKFSITIGVGDVDVSMVNEDDVRISHKQITLPDTTDTLILVTRIARRSGLKPMLPEAEQFSTVLDFV</sequence>